<feature type="transmembrane region" description="Helical" evidence="1">
    <location>
        <begin position="12"/>
        <end position="31"/>
    </location>
</feature>
<keyword evidence="1" id="KW-1133">Transmembrane helix</keyword>
<name>A0ABS1W2T1_9ACTN</name>
<dbReference type="EMBL" id="JAENHO010000017">
    <property type="protein sequence ID" value="MBL7261049.1"/>
    <property type="molecule type" value="Genomic_DNA"/>
</dbReference>
<keyword evidence="3" id="KW-1185">Reference proteome</keyword>
<keyword evidence="1" id="KW-0472">Membrane</keyword>
<proteinExistence type="predicted"/>
<comment type="caution">
    <text evidence="2">The sequence shown here is derived from an EMBL/GenBank/DDBJ whole genome shotgun (WGS) entry which is preliminary data.</text>
</comment>
<keyword evidence="1" id="KW-0812">Transmembrane</keyword>
<accession>A0ABS1W2T1</accession>
<evidence type="ECO:0000256" key="1">
    <source>
        <dbReference type="SAM" id="Phobius"/>
    </source>
</evidence>
<evidence type="ECO:0000313" key="3">
    <source>
        <dbReference type="Proteomes" id="UP000598996"/>
    </source>
</evidence>
<feature type="transmembrane region" description="Helical" evidence="1">
    <location>
        <begin position="37"/>
        <end position="55"/>
    </location>
</feature>
<organism evidence="2 3">
    <name type="scientific">Paractinoplanes lichenicola</name>
    <dbReference type="NCBI Taxonomy" id="2802976"/>
    <lineage>
        <taxon>Bacteria</taxon>
        <taxon>Bacillati</taxon>
        <taxon>Actinomycetota</taxon>
        <taxon>Actinomycetes</taxon>
        <taxon>Micromonosporales</taxon>
        <taxon>Micromonosporaceae</taxon>
        <taxon>Paractinoplanes</taxon>
    </lineage>
</organism>
<dbReference type="RefSeq" id="WP_202997775.1">
    <property type="nucleotide sequence ID" value="NZ_JAENHO010000017.1"/>
</dbReference>
<sequence>MKRARASQWSAASVVIVVNGILTGVGGVFLLTTSLPATVVAAIAAVLLASVIVLAHR</sequence>
<gene>
    <name evidence="2" type="ORF">JKJ07_42875</name>
</gene>
<evidence type="ECO:0000313" key="2">
    <source>
        <dbReference type="EMBL" id="MBL7261049.1"/>
    </source>
</evidence>
<reference evidence="2 3" key="1">
    <citation type="submission" date="2021-01" db="EMBL/GenBank/DDBJ databases">
        <title>Actinoplanes sp. nov. LDG1-01 isolated from lichen.</title>
        <authorList>
            <person name="Saeng-In P."/>
            <person name="Phongsopitanun W."/>
            <person name="Kanchanasin P."/>
            <person name="Yuki M."/>
            <person name="Kudo T."/>
            <person name="Ohkuma M."/>
            <person name="Tanasupawat S."/>
        </authorList>
    </citation>
    <scope>NUCLEOTIDE SEQUENCE [LARGE SCALE GENOMIC DNA]</scope>
    <source>
        <strain evidence="2 3">LDG1-01</strain>
    </source>
</reference>
<dbReference type="Proteomes" id="UP000598996">
    <property type="component" value="Unassembled WGS sequence"/>
</dbReference>
<protein>
    <submittedName>
        <fullName evidence="2">Uncharacterized protein</fullName>
    </submittedName>
</protein>